<reference evidence="3" key="1">
    <citation type="submission" date="2018-01" db="EMBL/GenBank/DDBJ databases">
        <authorList>
            <person name="Alioto T."/>
            <person name="Alioto T."/>
        </authorList>
    </citation>
    <scope>NUCLEOTIDE SEQUENCE [LARGE SCALE GENOMIC DNA]</scope>
</reference>
<dbReference type="OrthoDB" id="7916595at2759"/>
<feature type="transmembrane region" description="Helical" evidence="1">
    <location>
        <begin position="83"/>
        <end position="103"/>
    </location>
</feature>
<feature type="transmembrane region" description="Helical" evidence="1">
    <location>
        <begin position="415"/>
        <end position="437"/>
    </location>
</feature>
<sequence length="512" mass="57753">MKLPLKVDNAWTRFVAMFSLADLLVLACLWASGFSLGYYSKSAYVYDNLWPHWYALVGGAVTLVLALGWTLRKHKRQKYSYDHYYIIFYGLLCALMGSCFMLTKQLGESSIHQLSLRWKSPIKSLIPPAVSYYFTFVGLSVVYLSGFSYVSLRCDASGLRPARIAFANALHACGLASGFVIFNELEPQRCGLITLGINLLLISMVCLNELLQHVGCHNYKESRDLVFNLLNEERMVFLPRQAVLAQFVGRTDYELLASRQWLVLILGGVLVTLQRNCLLFSPSYLQLMWSATTGYVHRSHLFAPFVLYAAGCGLGALLLMRYTPKLVYLLFGVIQVTLIVALLCIYSEEQSEHCFLFLCLIYATMGVLSSQSLHWLLECSPFLYTELALSIGFVLQLAILEGYKYEANVDDTWTALLAGSVVTLVLTSLAIPVVQWLQPHSASLVDVRNRLLGIHRQSSAGEQTQFWQTNHFLAHNKPPHELQSVRLSKSRIFQQYPISGLSDTNDNPKQKF</sequence>
<keyword evidence="1" id="KW-0812">Transmembrane</keyword>
<keyword evidence="1" id="KW-1133">Transmembrane helix</keyword>
<evidence type="ECO:0000313" key="2">
    <source>
        <dbReference type="EMBL" id="SPP87643.1"/>
    </source>
</evidence>
<feature type="transmembrane region" description="Helical" evidence="1">
    <location>
        <begin position="261"/>
        <end position="280"/>
    </location>
</feature>
<organism evidence="2 3">
    <name type="scientific">Drosophila guanche</name>
    <name type="common">Fruit fly</name>
    <dbReference type="NCBI Taxonomy" id="7266"/>
    <lineage>
        <taxon>Eukaryota</taxon>
        <taxon>Metazoa</taxon>
        <taxon>Ecdysozoa</taxon>
        <taxon>Arthropoda</taxon>
        <taxon>Hexapoda</taxon>
        <taxon>Insecta</taxon>
        <taxon>Pterygota</taxon>
        <taxon>Neoptera</taxon>
        <taxon>Endopterygota</taxon>
        <taxon>Diptera</taxon>
        <taxon>Brachycera</taxon>
        <taxon>Muscomorpha</taxon>
        <taxon>Ephydroidea</taxon>
        <taxon>Drosophilidae</taxon>
        <taxon>Drosophila</taxon>
        <taxon>Sophophora</taxon>
    </lineage>
</organism>
<gene>
    <name evidence="2" type="ORF">DGUA_6G010082</name>
</gene>
<feature type="transmembrane region" description="Helical" evidence="1">
    <location>
        <begin position="326"/>
        <end position="347"/>
    </location>
</feature>
<feature type="transmembrane region" description="Helical" evidence="1">
    <location>
        <begin position="164"/>
        <end position="182"/>
    </location>
</feature>
<keyword evidence="3" id="KW-1185">Reference proteome</keyword>
<accession>A0A3B0K2V1</accession>
<feature type="transmembrane region" description="Helical" evidence="1">
    <location>
        <begin position="301"/>
        <end position="320"/>
    </location>
</feature>
<feature type="transmembrane region" description="Helical" evidence="1">
    <location>
        <begin position="130"/>
        <end position="152"/>
    </location>
</feature>
<feature type="transmembrane region" description="Helical" evidence="1">
    <location>
        <begin position="354"/>
        <end position="376"/>
    </location>
</feature>
<protein>
    <submittedName>
        <fullName evidence="2">Uncharacterized protein</fullName>
    </submittedName>
</protein>
<proteinExistence type="predicted"/>
<feature type="transmembrane region" description="Helical" evidence="1">
    <location>
        <begin position="12"/>
        <end position="32"/>
    </location>
</feature>
<dbReference type="Proteomes" id="UP000268350">
    <property type="component" value="Unassembled WGS sequence"/>
</dbReference>
<evidence type="ECO:0000313" key="3">
    <source>
        <dbReference type="Proteomes" id="UP000268350"/>
    </source>
</evidence>
<name>A0A3B0K2V1_DROGU</name>
<dbReference type="EMBL" id="OUUW01000012">
    <property type="protein sequence ID" value="SPP87643.1"/>
    <property type="molecule type" value="Genomic_DNA"/>
</dbReference>
<keyword evidence="1" id="KW-0472">Membrane</keyword>
<feature type="transmembrane region" description="Helical" evidence="1">
    <location>
        <begin position="382"/>
        <end position="403"/>
    </location>
</feature>
<evidence type="ECO:0000256" key="1">
    <source>
        <dbReference type="SAM" id="Phobius"/>
    </source>
</evidence>
<feature type="transmembrane region" description="Helical" evidence="1">
    <location>
        <begin position="52"/>
        <end position="71"/>
    </location>
</feature>
<dbReference type="AlphaFoldDB" id="A0A3B0K2V1"/>